<accession>A0A9P4UL58</accession>
<sequence>MTMNLFFWNLKTPSDNAWHPEPGKSPVQHRDGLPLILRRIDTTAAIPDVAPFVAGAGSIAHLSQYNSLGWTTPASIFQNPRTLSALNRSATIISVVFLSCQAAGLDYRYLIPRWASDREKRRDELEVRRHVETGMIFGLGSSIVRTIMGWGPRFSLLDIVMGGALADLAHREYCKAHGL</sequence>
<gene>
    <name evidence="1" type="ORF">K431DRAFT_306923</name>
</gene>
<evidence type="ECO:0000313" key="1">
    <source>
        <dbReference type="EMBL" id="KAF2717478.1"/>
    </source>
</evidence>
<name>A0A9P4UL58_9PEZI</name>
<reference evidence="1" key="1">
    <citation type="journal article" date="2020" name="Stud. Mycol.">
        <title>101 Dothideomycetes genomes: a test case for predicting lifestyles and emergence of pathogens.</title>
        <authorList>
            <person name="Haridas S."/>
            <person name="Albert R."/>
            <person name="Binder M."/>
            <person name="Bloem J."/>
            <person name="Labutti K."/>
            <person name="Salamov A."/>
            <person name="Andreopoulos B."/>
            <person name="Baker S."/>
            <person name="Barry K."/>
            <person name="Bills G."/>
            <person name="Bluhm B."/>
            <person name="Cannon C."/>
            <person name="Castanera R."/>
            <person name="Culley D."/>
            <person name="Daum C."/>
            <person name="Ezra D."/>
            <person name="Gonzalez J."/>
            <person name="Henrissat B."/>
            <person name="Kuo A."/>
            <person name="Liang C."/>
            <person name="Lipzen A."/>
            <person name="Lutzoni F."/>
            <person name="Magnuson J."/>
            <person name="Mondo S."/>
            <person name="Nolan M."/>
            <person name="Ohm R."/>
            <person name="Pangilinan J."/>
            <person name="Park H.-J."/>
            <person name="Ramirez L."/>
            <person name="Alfaro M."/>
            <person name="Sun H."/>
            <person name="Tritt A."/>
            <person name="Yoshinaga Y."/>
            <person name="Zwiers L.-H."/>
            <person name="Turgeon B."/>
            <person name="Goodwin S."/>
            <person name="Spatafora J."/>
            <person name="Crous P."/>
            <person name="Grigoriev I."/>
        </authorList>
    </citation>
    <scope>NUCLEOTIDE SEQUENCE</scope>
    <source>
        <strain evidence="1">CBS 116435</strain>
    </source>
</reference>
<organism evidence="1 2">
    <name type="scientific">Polychaeton citri CBS 116435</name>
    <dbReference type="NCBI Taxonomy" id="1314669"/>
    <lineage>
        <taxon>Eukaryota</taxon>
        <taxon>Fungi</taxon>
        <taxon>Dikarya</taxon>
        <taxon>Ascomycota</taxon>
        <taxon>Pezizomycotina</taxon>
        <taxon>Dothideomycetes</taxon>
        <taxon>Dothideomycetidae</taxon>
        <taxon>Capnodiales</taxon>
        <taxon>Capnodiaceae</taxon>
        <taxon>Polychaeton</taxon>
    </lineage>
</organism>
<protein>
    <submittedName>
        <fullName evidence="1">Uncharacterized protein</fullName>
    </submittedName>
</protein>
<dbReference type="Proteomes" id="UP000799441">
    <property type="component" value="Unassembled WGS sequence"/>
</dbReference>
<keyword evidence="2" id="KW-1185">Reference proteome</keyword>
<dbReference type="OrthoDB" id="3625427at2759"/>
<comment type="caution">
    <text evidence="1">The sequence shown here is derived from an EMBL/GenBank/DDBJ whole genome shotgun (WGS) entry which is preliminary data.</text>
</comment>
<proteinExistence type="predicted"/>
<dbReference type="AlphaFoldDB" id="A0A9P4UL58"/>
<evidence type="ECO:0000313" key="2">
    <source>
        <dbReference type="Proteomes" id="UP000799441"/>
    </source>
</evidence>
<dbReference type="EMBL" id="MU003843">
    <property type="protein sequence ID" value="KAF2717478.1"/>
    <property type="molecule type" value="Genomic_DNA"/>
</dbReference>